<dbReference type="AlphaFoldDB" id="A0A940DRJ1"/>
<evidence type="ECO:0000313" key="2">
    <source>
        <dbReference type="Proteomes" id="UP000771749"/>
    </source>
</evidence>
<evidence type="ECO:0000313" key="1">
    <source>
        <dbReference type="EMBL" id="MBO8454322.1"/>
    </source>
</evidence>
<reference evidence="1" key="1">
    <citation type="submission" date="2020-10" db="EMBL/GenBank/DDBJ databases">
        <authorList>
            <person name="Gilroy R."/>
        </authorList>
    </citation>
    <scope>NUCLEOTIDE SEQUENCE</scope>
    <source>
        <strain evidence="1">F1-3629</strain>
    </source>
</reference>
<reference evidence="1" key="2">
    <citation type="journal article" date="2021" name="PeerJ">
        <title>Extensive microbial diversity within the chicken gut microbiome revealed by metagenomics and culture.</title>
        <authorList>
            <person name="Gilroy R."/>
            <person name="Ravi A."/>
            <person name="Getino M."/>
            <person name="Pursley I."/>
            <person name="Horton D.L."/>
            <person name="Alikhan N.F."/>
            <person name="Baker D."/>
            <person name="Gharbi K."/>
            <person name="Hall N."/>
            <person name="Watson M."/>
            <person name="Adriaenssens E.M."/>
            <person name="Foster-Nyarko E."/>
            <person name="Jarju S."/>
            <person name="Secka A."/>
            <person name="Antonio M."/>
            <person name="Oren A."/>
            <person name="Chaudhuri R.R."/>
            <person name="La Ragione R."/>
            <person name="Hildebrand F."/>
            <person name="Pallen M.J."/>
        </authorList>
    </citation>
    <scope>NUCLEOTIDE SEQUENCE</scope>
    <source>
        <strain evidence="1">F1-3629</strain>
    </source>
</reference>
<sequence length="568" mass="62438">MKMHSFAQCAWTLAGTAIVALSASSCKEDTPPLQKPEINIEILEVGDHSVEFAITAEHSEYFTWKISSGESESREMKVEDNRFETVRSDLNENTEYTITATAWNGNLSAEATETFTTSVTPAIEIGAISSTHNSVTFTLRPTGSEEIYWAIKETGDAVSETDWKKVEEVSDEITLSADGLAAETSYTISAYGAAGEITGEIAEKEFTTAREPAENEYITVSAGAAAHGVCIEVICGSMDGRKYYSHVFSPTAEFYDYDTGEYYTVNSKENFLTYVKSNSNYLSWVDLYGDESRFSWLEYDADGNEITPDSDFLVYAVTFTEEPSGTKTFDEDGIIEIKVHTPAADVIGEGAATMDFTVEPGGDAADIIFSDYGDVACYTSGHVTAADAEEDGGIENYVRKKFEGDRLYFNTMTYFSETTRIRSLTPGSDYWYYTLCYGKDGKLGAVHAKKFTTGGLEFSDQYTCTINILKMSGTEASFEMVSDNCTRGRWCHVTAEEFESSYGGDLEKLVSAKLASDRAEQVFTDSKAYMYGLVSGTDYVLAVLPMGGDMGTIYGTPEIAEFTFSPEQ</sequence>
<name>A0A940DRJ1_9BACT</name>
<dbReference type="InterPro" id="IPR013783">
    <property type="entry name" value="Ig-like_fold"/>
</dbReference>
<dbReference type="Gene3D" id="2.60.40.10">
    <property type="entry name" value="Immunoglobulins"/>
    <property type="match status" value="1"/>
</dbReference>
<accession>A0A940DRJ1</accession>
<dbReference type="Proteomes" id="UP000771749">
    <property type="component" value="Unassembled WGS sequence"/>
</dbReference>
<comment type="caution">
    <text evidence="1">The sequence shown here is derived from an EMBL/GenBank/DDBJ whole genome shotgun (WGS) entry which is preliminary data.</text>
</comment>
<protein>
    <submittedName>
        <fullName evidence="1">Uncharacterized protein</fullName>
    </submittedName>
</protein>
<dbReference type="PROSITE" id="PS51257">
    <property type="entry name" value="PROKAR_LIPOPROTEIN"/>
    <property type="match status" value="1"/>
</dbReference>
<dbReference type="EMBL" id="JADIMJ010000094">
    <property type="protein sequence ID" value="MBO8454322.1"/>
    <property type="molecule type" value="Genomic_DNA"/>
</dbReference>
<proteinExistence type="predicted"/>
<gene>
    <name evidence="1" type="ORF">IAC07_06340</name>
</gene>
<organism evidence="1 2">
    <name type="scientific">Candidatus Cryptobacteroides gallistercoris</name>
    <dbReference type="NCBI Taxonomy" id="2840765"/>
    <lineage>
        <taxon>Bacteria</taxon>
        <taxon>Pseudomonadati</taxon>
        <taxon>Bacteroidota</taxon>
        <taxon>Bacteroidia</taxon>
        <taxon>Bacteroidales</taxon>
        <taxon>Candidatus Cryptobacteroides</taxon>
    </lineage>
</organism>